<evidence type="ECO:0000256" key="6">
    <source>
        <dbReference type="HAMAP-Rule" id="MF_01965"/>
    </source>
</evidence>
<evidence type="ECO:0000313" key="9">
    <source>
        <dbReference type="Proteomes" id="UP000092377"/>
    </source>
</evidence>
<feature type="binding site" evidence="6">
    <location>
        <position position="218"/>
    </location>
    <ligand>
        <name>(6S)-NADPHX</name>
        <dbReference type="ChEBI" id="CHEBI:64076"/>
    </ligand>
</feature>
<dbReference type="Proteomes" id="UP000092377">
    <property type="component" value="Unassembled WGS sequence"/>
</dbReference>
<feature type="binding site" evidence="6">
    <location>
        <position position="151"/>
    </location>
    <ligand>
        <name>(6S)-NADPHX</name>
        <dbReference type="ChEBI" id="CHEBI:64076"/>
    </ligand>
</feature>
<dbReference type="EC" id="4.2.1.136" evidence="6"/>
<comment type="similarity">
    <text evidence="6">Belongs to the NnrD/CARKD family.</text>
</comment>
<dbReference type="PROSITE" id="PS51383">
    <property type="entry name" value="YJEF_C_3"/>
    <property type="match status" value="1"/>
</dbReference>
<evidence type="ECO:0000313" key="8">
    <source>
        <dbReference type="EMBL" id="OBU13198.1"/>
    </source>
</evidence>
<evidence type="ECO:0000256" key="5">
    <source>
        <dbReference type="ARBA" id="ARBA00023239"/>
    </source>
</evidence>
<dbReference type="Gene3D" id="3.40.1190.20">
    <property type="match status" value="1"/>
</dbReference>
<dbReference type="GO" id="GO:0046496">
    <property type="term" value="P:nicotinamide nucleotide metabolic process"/>
    <property type="evidence" value="ECO:0007669"/>
    <property type="project" value="UniProtKB-UniRule"/>
</dbReference>
<gene>
    <name evidence="6" type="primary">nnrD</name>
    <name evidence="8" type="ORF">AYY18_00045</name>
</gene>
<keyword evidence="1 6" id="KW-0547">Nucleotide-binding</keyword>
<proteinExistence type="inferred from homology"/>
<dbReference type="GO" id="GO:0052856">
    <property type="term" value="F:NAD(P)HX epimerase activity"/>
    <property type="evidence" value="ECO:0007669"/>
    <property type="project" value="TreeGrafter"/>
</dbReference>
<comment type="catalytic activity">
    <reaction evidence="6">
        <text>(6S)-NADHX + ADP = AMP + phosphate + NADH + H(+)</text>
        <dbReference type="Rhea" id="RHEA:32223"/>
        <dbReference type="ChEBI" id="CHEBI:15378"/>
        <dbReference type="ChEBI" id="CHEBI:43474"/>
        <dbReference type="ChEBI" id="CHEBI:57945"/>
        <dbReference type="ChEBI" id="CHEBI:64074"/>
        <dbReference type="ChEBI" id="CHEBI:456215"/>
        <dbReference type="ChEBI" id="CHEBI:456216"/>
        <dbReference type="EC" id="4.2.1.136"/>
    </reaction>
</comment>
<keyword evidence="5 6" id="KW-0456">Lyase</keyword>
<keyword evidence="9" id="KW-1185">Reference proteome</keyword>
<comment type="catalytic activity">
    <reaction evidence="6">
        <text>(6S)-NADPHX + ADP = AMP + phosphate + NADPH + H(+)</text>
        <dbReference type="Rhea" id="RHEA:32235"/>
        <dbReference type="ChEBI" id="CHEBI:15378"/>
        <dbReference type="ChEBI" id="CHEBI:43474"/>
        <dbReference type="ChEBI" id="CHEBI:57783"/>
        <dbReference type="ChEBI" id="CHEBI:64076"/>
        <dbReference type="ChEBI" id="CHEBI:456215"/>
        <dbReference type="ChEBI" id="CHEBI:456216"/>
        <dbReference type="EC" id="4.2.1.136"/>
    </reaction>
</comment>
<dbReference type="NCBIfam" id="TIGR00196">
    <property type="entry name" value="yjeF_cterm"/>
    <property type="match status" value="1"/>
</dbReference>
<comment type="cofactor">
    <cofactor evidence="6">
        <name>Mg(2+)</name>
        <dbReference type="ChEBI" id="CHEBI:18420"/>
    </cofactor>
</comment>
<dbReference type="PANTHER" id="PTHR12592">
    <property type="entry name" value="ATP-DEPENDENT (S)-NAD(P)H-HYDRATE DEHYDRATASE FAMILY MEMBER"/>
    <property type="match status" value="1"/>
</dbReference>
<protein>
    <recommendedName>
        <fullName evidence="6">ADP-dependent (S)-NAD(P)H-hydrate dehydratase</fullName>
        <ecNumber evidence="6">4.2.1.136</ecNumber>
    </recommendedName>
    <alternativeName>
        <fullName evidence="6">ADP-dependent NAD(P)HX dehydratase</fullName>
    </alternativeName>
</protein>
<dbReference type="HAMAP" id="MF_01965">
    <property type="entry name" value="NADHX_dehydratase"/>
    <property type="match status" value="1"/>
</dbReference>
<evidence type="ECO:0000256" key="2">
    <source>
        <dbReference type="ARBA" id="ARBA00022840"/>
    </source>
</evidence>
<keyword evidence="4 6" id="KW-0520">NAD</keyword>
<dbReference type="SUPFAM" id="SSF53613">
    <property type="entry name" value="Ribokinase-like"/>
    <property type="match status" value="1"/>
</dbReference>
<organism evidence="8 9">
    <name type="scientific">Morganella psychrotolerans</name>
    <dbReference type="NCBI Taxonomy" id="368603"/>
    <lineage>
        <taxon>Bacteria</taxon>
        <taxon>Pseudomonadati</taxon>
        <taxon>Pseudomonadota</taxon>
        <taxon>Gammaproteobacteria</taxon>
        <taxon>Enterobacterales</taxon>
        <taxon>Morganellaceae</taxon>
        <taxon>Morganella</taxon>
    </lineage>
</organism>
<name>A0A1B8HU10_9GAMM</name>
<dbReference type="InterPro" id="IPR017953">
    <property type="entry name" value="Carbohydrate_kinase_pred_CS"/>
</dbReference>
<dbReference type="PANTHER" id="PTHR12592:SF0">
    <property type="entry name" value="ATP-DEPENDENT (S)-NAD(P)H-HYDRATE DEHYDRATASE"/>
    <property type="match status" value="1"/>
</dbReference>
<dbReference type="CDD" id="cd01171">
    <property type="entry name" value="YXKO-related"/>
    <property type="match status" value="1"/>
</dbReference>
<keyword evidence="2 6" id="KW-0067">ATP-binding</keyword>
<reference evidence="9" key="1">
    <citation type="submission" date="2016-06" db="EMBL/GenBank/DDBJ databases">
        <authorList>
            <person name="Butler K."/>
        </authorList>
    </citation>
    <scope>NUCLEOTIDE SEQUENCE [LARGE SCALE GENOMIC DNA]</scope>
    <source>
        <strain evidence="9">GCSL-Mp20</strain>
    </source>
</reference>
<feature type="binding site" evidence="6">
    <location>
        <position position="102"/>
    </location>
    <ligand>
        <name>(6S)-NADPHX</name>
        <dbReference type="ChEBI" id="CHEBI:64076"/>
    </ligand>
</feature>
<dbReference type="PROSITE" id="PS01050">
    <property type="entry name" value="YJEF_C_2"/>
    <property type="match status" value="1"/>
</dbReference>
<dbReference type="InterPro" id="IPR029056">
    <property type="entry name" value="Ribokinase-like"/>
</dbReference>
<evidence type="ECO:0000259" key="7">
    <source>
        <dbReference type="PROSITE" id="PS51383"/>
    </source>
</evidence>
<sequence>MNRIDINTITSHYPVLKTARAADSHKGTFGTLSITGGAQGMSGAIILAGCAALKSGCGKVILRFNQPQLPLPFIERAPELMLRTAGDPMDAQAITAMVTGPGLGLNAQSCQLAQDAFLLTDKPLVLDADALTILAGLPGTILHDNCVITPHPQEAARLLHTTAADIQADRVGASQALASQYHCWVVLKGHRSLVASPDGALWCNYSGNSGLATAGSGDVLSGIIGSLLAQKLPVQEAVCAGVWLHGAAADECVAAGMGPVGLTAHEIIDYVRLIRNRLILQAEIIRENKR</sequence>
<comment type="caution">
    <text evidence="8">The sequence shown here is derived from an EMBL/GenBank/DDBJ whole genome shotgun (WGS) entry which is preliminary data.</text>
</comment>
<keyword evidence="3 6" id="KW-0521">NADP</keyword>
<dbReference type="GO" id="GO:0005524">
    <property type="term" value="F:ATP binding"/>
    <property type="evidence" value="ECO:0007669"/>
    <property type="project" value="UniProtKB-KW"/>
</dbReference>
<feature type="binding site" evidence="6">
    <location>
        <position position="217"/>
    </location>
    <ligand>
        <name>AMP</name>
        <dbReference type="ChEBI" id="CHEBI:456215"/>
    </ligand>
</feature>
<evidence type="ECO:0000256" key="1">
    <source>
        <dbReference type="ARBA" id="ARBA00022741"/>
    </source>
</evidence>
<evidence type="ECO:0000256" key="3">
    <source>
        <dbReference type="ARBA" id="ARBA00022857"/>
    </source>
</evidence>
<dbReference type="GO" id="GO:0110051">
    <property type="term" value="P:metabolite repair"/>
    <property type="evidence" value="ECO:0007669"/>
    <property type="project" value="TreeGrafter"/>
</dbReference>
<feature type="binding site" evidence="6">
    <location>
        <position position="44"/>
    </location>
    <ligand>
        <name>(6S)-NADPHX</name>
        <dbReference type="ChEBI" id="CHEBI:64076"/>
    </ligand>
</feature>
<dbReference type="GO" id="GO:0052855">
    <property type="term" value="F:ADP-dependent NAD(P)H-hydrate dehydratase activity"/>
    <property type="evidence" value="ECO:0007669"/>
    <property type="project" value="UniProtKB-UniRule"/>
</dbReference>
<comment type="function">
    <text evidence="6">Catalyzes the dehydration of the S-form of NAD(P)HX at the expense of ADP, which is converted to AMP. Together with NAD(P)HX epimerase, which catalyzes the epimerization of the S- and R-forms, the enzyme allows the repair of both epimers of NAD(P)HX, a damaged form of NAD(P)H that is a result of enzymatic or heat-dependent hydration.</text>
</comment>
<dbReference type="InterPro" id="IPR000631">
    <property type="entry name" value="CARKD"/>
</dbReference>
<dbReference type="OrthoDB" id="9806925at2"/>
<evidence type="ECO:0000256" key="4">
    <source>
        <dbReference type="ARBA" id="ARBA00023027"/>
    </source>
</evidence>
<accession>A0A1B8HU10</accession>
<feature type="domain" description="YjeF C-terminal" evidence="7">
    <location>
        <begin position="9"/>
        <end position="278"/>
    </location>
</feature>
<feature type="binding site" evidence="6">
    <location>
        <begin position="188"/>
        <end position="192"/>
    </location>
    <ligand>
        <name>AMP</name>
        <dbReference type="ChEBI" id="CHEBI:456215"/>
    </ligand>
</feature>
<dbReference type="EMBL" id="LZEY01000001">
    <property type="protein sequence ID" value="OBU13198.1"/>
    <property type="molecule type" value="Genomic_DNA"/>
</dbReference>
<comment type="subunit">
    <text evidence="6">Homotetramer.</text>
</comment>
<dbReference type="Pfam" id="PF01256">
    <property type="entry name" value="Carb_kinase"/>
    <property type="match status" value="1"/>
</dbReference>
<dbReference type="RefSeq" id="WP_067397981.1">
    <property type="nucleotide sequence ID" value="NZ_LZEY01000001.1"/>
</dbReference>
<dbReference type="AlphaFoldDB" id="A0A1B8HU10"/>